<dbReference type="Gene3D" id="1.10.20.60">
    <property type="entry name" value="Glu-tRNAGln amidotransferase C subunit, N-terminal domain"/>
    <property type="match status" value="1"/>
</dbReference>
<dbReference type="GO" id="GO:0050566">
    <property type="term" value="F:asparaginyl-tRNA synthase (glutamine-hydrolyzing) activity"/>
    <property type="evidence" value="ECO:0007669"/>
    <property type="project" value="RHEA"/>
</dbReference>
<dbReference type="InterPro" id="IPR003837">
    <property type="entry name" value="GatC"/>
</dbReference>
<evidence type="ECO:0000256" key="3">
    <source>
        <dbReference type="ARBA" id="ARBA00024799"/>
    </source>
</evidence>
<dbReference type="EC" id="6.3.5.-" evidence="6"/>
<dbReference type="InterPro" id="IPR036113">
    <property type="entry name" value="Asp/Glu-ADT_sf_sub_c"/>
</dbReference>
<dbReference type="GO" id="GO:0005524">
    <property type="term" value="F:ATP binding"/>
    <property type="evidence" value="ECO:0007669"/>
    <property type="project" value="UniProtKB-KW"/>
</dbReference>
<feature type="compositionally biased region" description="Basic and acidic residues" evidence="7">
    <location>
        <begin position="126"/>
        <end position="150"/>
    </location>
</feature>
<keyword evidence="6" id="KW-0648">Protein biosynthesis</keyword>
<dbReference type="EMBL" id="FMAU01000003">
    <property type="protein sequence ID" value="SCC19946.1"/>
    <property type="molecule type" value="Genomic_DNA"/>
</dbReference>
<dbReference type="GO" id="GO:0050567">
    <property type="term" value="F:glutaminyl-tRNA synthase (glutamine-hydrolyzing) activity"/>
    <property type="evidence" value="ECO:0007669"/>
    <property type="project" value="UniProtKB-UniRule"/>
</dbReference>
<comment type="function">
    <text evidence="3 6">Allows the formation of correctly charged Asn-tRNA(Asn) or Gln-tRNA(Gln) through the transamidation of misacylated Asp-tRNA(Asn) or Glu-tRNA(Gln) in organisms which lack either or both of asparaginyl-tRNA or glutaminyl-tRNA synthetases. The reaction takes place in the presence of glutamine and ATP through an activated phospho-Asp-tRNA(Asn) or phospho-Glu-tRNA(Gln).</text>
</comment>
<evidence type="ECO:0000256" key="5">
    <source>
        <dbReference type="ARBA" id="ARBA00047913"/>
    </source>
</evidence>
<dbReference type="AlphaFoldDB" id="A0A1C4CLH9"/>
<proteinExistence type="inferred from homology"/>
<evidence type="ECO:0000256" key="6">
    <source>
        <dbReference type="HAMAP-Rule" id="MF_00122"/>
    </source>
</evidence>
<accession>A0A1C4CLH9</accession>
<dbReference type="GO" id="GO:0016740">
    <property type="term" value="F:transferase activity"/>
    <property type="evidence" value="ECO:0007669"/>
    <property type="project" value="UniProtKB-KW"/>
</dbReference>
<evidence type="ECO:0000256" key="7">
    <source>
        <dbReference type="SAM" id="MobiDB-lite"/>
    </source>
</evidence>
<keyword evidence="8" id="KW-0808">Transferase</keyword>
<evidence type="ECO:0000313" key="9">
    <source>
        <dbReference type="Proteomes" id="UP000181997"/>
    </source>
</evidence>
<organism evidence="8 9">
    <name type="scientific">[Bacillus] enclensis</name>
    <dbReference type="NCBI Taxonomy" id="1402860"/>
    <lineage>
        <taxon>Bacteria</taxon>
        <taxon>Bacillati</taxon>
        <taxon>Bacillota</taxon>
        <taxon>Bacilli</taxon>
        <taxon>Bacillales</taxon>
        <taxon>Bacillaceae</taxon>
        <taxon>Rossellomorea</taxon>
    </lineage>
</organism>
<dbReference type="GO" id="GO:0006412">
    <property type="term" value="P:translation"/>
    <property type="evidence" value="ECO:0007669"/>
    <property type="project" value="UniProtKB-UniRule"/>
</dbReference>
<evidence type="ECO:0000256" key="4">
    <source>
        <dbReference type="ARBA" id="ARBA00047380"/>
    </source>
</evidence>
<dbReference type="GO" id="GO:0070681">
    <property type="term" value="P:glutaminyl-tRNAGln biosynthesis via transamidation"/>
    <property type="evidence" value="ECO:0007669"/>
    <property type="project" value="TreeGrafter"/>
</dbReference>
<dbReference type="NCBIfam" id="TIGR00135">
    <property type="entry name" value="gatC"/>
    <property type="match status" value="1"/>
</dbReference>
<comment type="catalytic activity">
    <reaction evidence="4 6">
        <text>L-aspartyl-tRNA(Asn) + L-glutamine + ATP + H2O = L-asparaginyl-tRNA(Asn) + L-glutamate + ADP + phosphate + 2 H(+)</text>
        <dbReference type="Rhea" id="RHEA:14513"/>
        <dbReference type="Rhea" id="RHEA-COMP:9674"/>
        <dbReference type="Rhea" id="RHEA-COMP:9677"/>
        <dbReference type="ChEBI" id="CHEBI:15377"/>
        <dbReference type="ChEBI" id="CHEBI:15378"/>
        <dbReference type="ChEBI" id="CHEBI:29985"/>
        <dbReference type="ChEBI" id="CHEBI:30616"/>
        <dbReference type="ChEBI" id="CHEBI:43474"/>
        <dbReference type="ChEBI" id="CHEBI:58359"/>
        <dbReference type="ChEBI" id="CHEBI:78515"/>
        <dbReference type="ChEBI" id="CHEBI:78516"/>
        <dbReference type="ChEBI" id="CHEBI:456216"/>
    </reaction>
</comment>
<reference evidence="9" key="1">
    <citation type="submission" date="2016-08" db="EMBL/GenBank/DDBJ databases">
        <authorList>
            <person name="Varghese N."/>
            <person name="Submissions Spin"/>
        </authorList>
    </citation>
    <scope>NUCLEOTIDE SEQUENCE [LARGE SCALE GENOMIC DNA]</scope>
    <source>
        <strain evidence="9">SGD-1123</strain>
    </source>
</reference>
<dbReference type="HAMAP" id="MF_00122">
    <property type="entry name" value="GatC"/>
    <property type="match status" value="1"/>
</dbReference>
<protein>
    <recommendedName>
        <fullName evidence="6">Aspartyl/glutamyl-tRNA(Asn/Gln) amidotransferase subunit C</fullName>
        <shortName evidence="6">Asp/Glu-ADT subunit C</shortName>
        <ecNumber evidence="6">6.3.5.-</ecNumber>
    </recommendedName>
</protein>
<dbReference type="PANTHER" id="PTHR15004:SF0">
    <property type="entry name" value="GLUTAMYL-TRNA(GLN) AMIDOTRANSFERASE SUBUNIT C, MITOCHONDRIAL"/>
    <property type="match status" value="1"/>
</dbReference>
<comment type="similarity">
    <text evidence="1 6">Belongs to the GatC family.</text>
</comment>
<keyword evidence="6" id="KW-0067">ATP-binding</keyword>
<evidence type="ECO:0000313" key="8">
    <source>
        <dbReference type="EMBL" id="SCC19946.1"/>
    </source>
</evidence>
<gene>
    <name evidence="6" type="primary">gatC</name>
    <name evidence="8" type="ORF">GA0061094_3097</name>
</gene>
<feature type="region of interest" description="Disordered" evidence="7">
    <location>
        <begin position="126"/>
        <end position="158"/>
    </location>
</feature>
<keyword evidence="6" id="KW-0547">Nucleotide-binding</keyword>
<dbReference type="GO" id="GO:0006450">
    <property type="term" value="P:regulation of translational fidelity"/>
    <property type="evidence" value="ECO:0007669"/>
    <property type="project" value="InterPro"/>
</dbReference>
<sequence>MFRNPKNKKSYGVTRTHLPSDWHTDLTSWKSFHTDLAYCFNTAIFGIINSIASVRNFMEVKRMSRISEDQVKHVAHLARLAITEDEAKKFTNQLDAIIGFAEQLNELDTENVEATSHVLDMKNVMRKDEPTEGLPREEVLKNAPDKKDGQVRVPSILD</sequence>
<evidence type="ECO:0000256" key="2">
    <source>
        <dbReference type="ARBA" id="ARBA00011123"/>
    </source>
</evidence>
<dbReference type="Pfam" id="PF02686">
    <property type="entry name" value="GatC"/>
    <property type="match status" value="1"/>
</dbReference>
<keyword evidence="9" id="KW-1185">Reference proteome</keyword>
<dbReference type="PANTHER" id="PTHR15004">
    <property type="entry name" value="GLUTAMYL-TRNA(GLN) AMIDOTRANSFERASE SUBUNIT C, MITOCHONDRIAL"/>
    <property type="match status" value="1"/>
</dbReference>
<dbReference type="SUPFAM" id="SSF141000">
    <property type="entry name" value="Glu-tRNAGln amidotransferase C subunit"/>
    <property type="match status" value="1"/>
</dbReference>
<keyword evidence="6" id="KW-0436">Ligase</keyword>
<dbReference type="Proteomes" id="UP000181997">
    <property type="component" value="Unassembled WGS sequence"/>
</dbReference>
<evidence type="ECO:0000256" key="1">
    <source>
        <dbReference type="ARBA" id="ARBA00010757"/>
    </source>
</evidence>
<comment type="subunit">
    <text evidence="2 6">Heterotrimer of A, B and C subunits.</text>
</comment>
<name>A0A1C4CLH9_9BACI</name>
<comment type="catalytic activity">
    <reaction evidence="5 6">
        <text>L-glutamyl-tRNA(Gln) + L-glutamine + ATP + H2O = L-glutaminyl-tRNA(Gln) + L-glutamate + ADP + phosphate + H(+)</text>
        <dbReference type="Rhea" id="RHEA:17521"/>
        <dbReference type="Rhea" id="RHEA-COMP:9681"/>
        <dbReference type="Rhea" id="RHEA-COMP:9684"/>
        <dbReference type="ChEBI" id="CHEBI:15377"/>
        <dbReference type="ChEBI" id="CHEBI:15378"/>
        <dbReference type="ChEBI" id="CHEBI:29985"/>
        <dbReference type="ChEBI" id="CHEBI:30616"/>
        <dbReference type="ChEBI" id="CHEBI:43474"/>
        <dbReference type="ChEBI" id="CHEBI:58359"/>
        <dbReference type="ChEBI" id="CHEBI:78520"/>
        <dbReference type="ChEBI" id="CHEBI:78521"/>
        <dbReference type="ChEBI" id="CHEBI:456216"/>
    </reaction>
</comment>